<gene>
    <name evidence="1" type="ORF">EOS_04375</name>
</gene>
<evidence type="ECO:0000313" key="1">
    <source>
        <dbReference type="EMBL" id="KLU27454.1"/>
    </source>
</evidence>
<dbReference type="EMBL" id="AEJF01000028">
    <property type="protein sequence ID" value="KLU27454.1"/>
    <property type="molecule type" value="Genomic_DNA"/>
</dbReference>
<dbReference type="Proteomes" id="UP000035963">
    <property type="component" value="Unassembled WGS sequence"/>
</dbReference>
<protein>
    <submittedName>
        <fullName evidence="1">Uncharacterized protein</fullName>
    </submittedName>
</protein>
<dbReference type="AlphaFoldDB" id="A0A0J1D406"/>
<accession>A0A0J1D406</accession>
<organism evidence="1 2">
    <name type="scientific">Caballeronia mineralivorans PML1(12)</name>
    <dbReference type="NCBI Taxonomy" id="908627"/>
    <lineage>
        <taxon>Bacteria</taxon>
        <taxon>Pseudomonadati</taxon>
        <taxon>Pseudomonadota</taxon>
        <taxon>Betaproteobacteria</taxon>
        <taxon>Burkholderiales</taxon>
        <taxon>Burkholderiaceae</taxon>
        <taxon>Caballeronia</taxon>
    </lineage>
</organism>
<evidence type="ECO:0000313" key="2">
    <source>
        <dbReference type="Proteomes" id="UP000035963"/>
    </source>
</evidence>
<name>A0A0J1D406_9BURK</name>
<keyword evidence="2" id="KW-1185">Reference proteome</keyword>
<sequence length="126" mass="13105">MVDEVNVHHALFASETFFTGCVKVELDQLIGVVAKGDAVGAGCCVELDGVPGVGDIDWKGLIVDFQAGHIGGGFLCALDIDRRFGAATFASVKVFADFAPVLGSVFAVVGPVVVRFGRCGECNEGR</sequence>
<reference evidence="1 2" key="1">
    <citation type="journal article" date="2015" name="Genome Announc.">
        <title>Draft Genome Sequence of Burkholderia sp. Strain PML1(12), an Ectomycorrhizosphere-Inhabiting Bacterium with Effective Mineral-Weathering Ability.</title>
        <authorList>
            <person name="Uroz S."/>
            <person name="Oger P."/>
        </authorList>
    </citation>
    <scope>NUCLEOTIDE SEQUENCE [LARGE SCALE GENOMIC DNA]</scope>
    <source>
        <strain evidence="2">PML1(12)</strain>
    </source>
</reference>
<comment type="caution">
    <text evidence="1">The sequence shown here is derived from an EMBL/GenBank/DDBJ whole genome shotgun (WGS) entry which is preliminary data.</text>
</comment>
<proteinExistence type="predicted"/>
<dbReference type="PATRIC" id="fig|908627.4.peg.966"/>